<keyword evidence="3" id="KW-1185">Reference proteome</keyword>
<dbReference type="Proteomes" id="UP000649739">
    <property type="component" value="Unassembled WGS sequence"/>
</dbReference>
<reference evidence="2" key="2">
    <citation type="submission" date="2020-09" db="EMBL/GenBank/DDBJ databases">
        <authorList>
            <person name="Sun Q."/>
            <person name="Ohkuma M."/>
        </authorList>
    </citation>
    <scope>NUCLEOTIDE SEQUENCE</scope>
    <source>
        <strain evidence="2">JCM 3090</strain>
    </source>
</reference>
<feature type="signal peptide" evidence="1">
    <location>
        <begin position="1"/>
        <end position="22"/>
    </location>
</feature>
<keyword evidence="1" id="KW-0732">Signal</keyword>
<dbReference type="EMBL" id="BMQB01000003">
    <property type="protein sequence ID" value="GGJ89531.1"/>
    <property type="molecule type" value="Genomic_DNA"/>
</dbReference>
<gene>
    <name evidence="2" type="ORF">GCM10010123_18980</name>
</gene>
<comment type="caution">
    <text evidence="2">The sequence shown here is derived from an EMBL/GenBank/DDBJ whole genome shotgun (WGS) entry which is preliminary data.</text>
</comment>
<feature type="chain" id="PRO_5035218925" description="Secreted protein" evidence="1">
    <location>
        <begin position="23"/>
        <end position="173"/>
    </location>
</feature>
<name>A0A8J3F8I9_9ACTN</name>
<reference evidence="2" key="1">
    <citation type="journal article" date="2014" name="Int. J. Syst. Evol. Microbiol.">
        <title>Complete genome sequence of Corynebacterium casei LMG S-19264T (=DSM 44701T), isolated from a smear-ripened cheese.</title>
        <authorList>
            <consortium name="US DOE Joint Genome Institute (JGI-PGF)"/>
            <person name="Walter F."/>
            <person name="Albersmeier A."/>
            <person name="Kalinowski J."/>
            <person name="Ruckert C."/>
        </authorList>
    </citation>
    <scope>NUCLEOTIDE SEQUENCE</scope>
    <source>
        <strain evidence="2">JCM 3090</strain>
    </source>
</reference>
<accession>A0A8J3F8I9</accession>
<proteinExistence type="predicted"/>
<organism evidence="2 3">
    <name type="scientific">Pilimelia anulata</name>
    <dbReference type="NCBI Taxonomy" id="53371"/>
    <lineage>
        <taxon>Bacteria</taxon>
        <taxon>Bacillati</taxon>
        <taxon>Actinomycetota</taxon>
        <taxon>Actinomycetes</taxon>
        <taxon>Micromonosporales</taxon>
        <taxon>Micromonosporaceae</taxon>
        <taxon>Pilimelia</taxon>
    </lineage>
</organism>
<evidence type="ECO:0000313" key="2">
    <source>
        <dbReference type="EMBL" id="GGJ89531.1"/>
    </source>
</evidence>
<evidence type="ECO:0000256" key="1">
    <source>
        <dbReference type="SAM" id="SignalP"/>
    </source>
</evidence>
<dbReference type="AlphaFoldDB" id="A0A8J3F8I9"/>
<protein>
    <recommendedName>
        <fullName evidence="4">Secreted protein</fullName>
    </recommendedName>
</protein>
<sequence length="173" mass="18526">MRVLAALLVLLSTFVPATPAGARPPAAATDCRPGEGNSGRILAVTATPGDRVIHARGWVRYCRASPADPTGLWHLAFVSHGRTDGRAHGHVGYSPSYTEGVRMTRDFSGPYMMAWPGMQQVCLHAHTVALDCWSVRDDGTLDHPAPAVIGPSSYRGRIPDDTRPPIVACGTCW</sequence>
<evidence type="ECO:0008006" key="4">
    <source>
        <dbReference type="Google" id="ProtNLM"/>
    </source>
</evidence>
<dbReference type="RefSeq" id="WP_189169694.1">
    <property type="nucleotide sequence ID" value="NZ_BMQB01000003.1"/>
</dbReference>
<evidence type="ECO:0000313" key="3">
    <source>
        <dbReference type="Proteomes" id="UP000649739"/>
    </source>
</evidence>